<accession>A0A1V4H9M9</accession>
<dbReference type="EMBL" id="MBTG01000056">
    <property type="protein sequence ID" value="OPH47642.1"/>
    <property type="molecule type" value="Genomic_DNA"/>
</dbReference>
<dbReference type="AlphaFoldDB" id="A0A1V4H9M9"/>
<proteinExistence type="predicted"/>
<comment type="caution">
    <text evidence="1">The sequence shown here is derived from an EMBL/GenBank/DDBJ whole genome shotgun (WGS) entry which is preliminary data.</text>
</comment>
<gene>
    <name evidence="1" type="ORF">BC351_10660</name>
</gene>
<evidence type="ECO:0000313" key="1">
    <source>
        <dbReference type="EMBL" id="OPH47642.1"/>
    </source>
</evidence>
<keyword evidence="2" id="KW-1185">Reference proteome</keyword>
<sequence>MKKGEMKMINIRKVEDEVWNRIKQKTNWTDDQIKLSQSMVSNTVSLYVTMMFQVYNEQLIELISGDNFIRLQNIDQTAQDILKVKEVM</sequence>
<protein>
    <submittedName>
        <fullName evidence="1">Uncharacterized protein</fullName>
    </submittedName>
</protein>
<evidence type="ECO:0000313" key="2">
    <source>
        <dbReference type="Proteomes" id="UP000190626"/>
    </source>
</evidence>
<organism evidence="1 2">
    <name type="scientific">Paenibacillus ferrarius</name>
    <dbReference type="NCBI Taxonomy" id="1469647"/>
    <lineage>
        <taxon>Bacteria</taxon>
        <taxon>Bacillati</taxon>
        <taxon>Bacillota</taxon>
        <taxon>Bacilli</taxon>
        <taxon>Bacillales</taxon>
        <taxon>Paenibacillaceae</taxon>
        <taxon>Paenibacillus</taxon>
    </lineage>
</organism>
<dbReference type="STRING" id="1469647.BC351_10660"/>
<reference evidence="2" key="1">
    <citation type="submission" date="2016-07" db="EMBL/GenBank/DDBJ databases">
        <authorList>
            <person name="Florea S."/>
            <person name="Webb J.S."/>
            <person name="Jaromczyk J."/>
            <person name="Schardl C.L."/>
        </authorList>
    </citation>
    <scope>NUCLEOTIDE SEQUENCE [LARGE SCALE GENOMIC DNA]</scope>
    <source>
        <strain evidence="2">CY1</strain>
    </source>
</reference>
<dbReference type="Proteomes" id="UP000190626">
    <property type="component" value="Unassembled WGS sequence"/>
</dbReference>
<name>A0A1V4H9M9_9BACL</name>